<organism evidence="2 3">
    <name type="scientific">Candidatus Harrisonbacteria bacterium RIFCSPLOWO2_01_FULL_44_18</name>
    <dbReference type="NCBI Taxonomy" id="1798407"/>
    <lineage>
        <taxon>Bacteria</taxon>
        <taxon>Candidatus Harrisoniibacteriota</taxon>
    </lineage>
</organism>
<evidence type="ECO:0000256" key="1">
    <source>
        <dbReference type="SAM" id="Phobius"/>
    </source>
</evidence>
<feature type="transmembrane region" description="Helical" evidence="1">
    <location>
        <begin position="85"/>
        <end position="106"/>
    </location>
</feature>
<sequence length="109" mass="12241">MFKDIYLRTAFIASFLSVFLGLAVIYVGLSDISHLLIIHFDSYRGIDFLGSKGDVLGILIAALAINFVNLFLTEVFYRREKFLSYILAFSSVFLSLLILIAVVVIIKVN</sequence>
<keyword evidence="1" id="KW-1133">Transmembrane helix</keyword>
<dbReference type="STRING" id="1798407.A3A16_01935"/>
<comment type="caution">
    <text evidence="2">The sequence shown here is derived from an EMBL/GenBank/DDBJ whole genome shotgun (WGS) entry which is preliminary data.</text>
</comment>
<evidence type="ECO:0000313" key="2">
    <source>
        <dbReference type="EMBL" id="OGY65264.1"/>
    </source>
</evidence>
<keyword evidence="1" id="KW-0812">Transmembrane</keyword>
<reference evidence="2 3" key="1">
    <citation type="journal article" date="2016" name="Nat. Commun.">
        <title>Thousands of microbial genomes shed light on interconnected biogeochemical processes in an aquifer system.</title>
        <authorList>
            <person name="Anantharaman K."/>
            <person name="Brown C.T."/>
            <person name="Hug L.A."/>
            <person name="Sharon I."/>
            <person name="Castelle C.J."/>
            <person name="Probst A.J."/>
            <person name="Thomas B.C."/>
            <person name="Singh A."/>
            <person name="Wilkins M.J."/>
            <person name="Karaoz U."/>
            <person name="Brodie E.L."/>
            <person name="Williams K.H."/>
            <person name="Hubbard S.S."/>
            <person name="Banfield J.F."/>
        </authorList>
    </citation>
    <scope>NUCLEOTIDE SEQUENCE [LARGE SCALE GENOMIC DNA]</scope>
</reference>
<feature type="transmembrane region" description="Helical" evidence="1">
    <location>
        <begin position="55"/>
        <end position="73"/>
    </location>
</feature>
<dbReference type="EMBL" id="MHJJ01000013">
    <property type="protein sequence ID" value="OGY65264.1"/>
    <property type="molecule type" value="Genomic_DNA"/>
</dbReference>
<evidence type="ECO:0000313" key="3">
    <source>
        <dbReference type="Proteomes" id="UP000177942"/>
    </source>
</evidence>
<proteinExistence type="predicted"/>
<accession>A0A1G1ZL38</accession>
<dbReference type="AlphaFoldDB" id="A0A1G1ZL38"/>
<protein>
    <submittedName>
        <fullName evidence="2">Uncharacterized protein</fullName>
    </submittedName>
</protein>
<dbReference type="Proteomes" id="UP000177942">
    <property type="component" value="Unassembled WGS sequence"/>
</dbReference>
<feature type="transmembrane region" description="Helical" evidence="1">
    <location>
        <begin position="12"/>
        <end position="35"/>
    </location>
</feature>
<keyword evidence="1" id="KW-0472">Membrane</keyword>
<name>A0A1G1ZL38_9BACT</name>
<gene>
    <name evidence="2" type="ORF">A3A16_01935</name>
</gene>